<dbReference type="EMBL" id="KV454426">
    <property type="protein sequence ID" value="ODQ82383.1"/>
    <property type="molecule type" value="Genomic_DNA"/>
</dbReference>
<dbReference type="OrthoDB" id="10251727at2759"/>
<reference evidence="2" key="1">
    <citation type="submission" date="2016-05" db="EMBL/GenBank/DDBJ databases">
        <title>Comparative genomics of biotechnologically important yeasts.</title>
        <authorList>
            <consortium name="DOE Joint Genome Institute"/>
            <person name="Riley R."/>
            <person name="Haridas S."/>
            <person name="Wolfe K.H."/>
            <person name="Lopes M.R."/>
            <person name="Hittinger C.T."/>
            <person name="Goker M."/>
            <person name="Salamov A."/>
            <person name="Wisecaver J."/>
            <person name="Long T.M."/>
            <person name="Aerts A.L."/>
            <person name="Barry K."/>
            <person name="Choi C."/>
            <person name="Clum A."/>
            <person name="Coughlan A.Y."/>
            <person name="Deshpande S."/>
            <person name="Douglass A.P."/>
            <person name="Hanson S.J."/>
            <person name="Klenk H.-P."/>
            <person name="Labutti K."/>
            <person name="Lapidus A."/>
            <person name="Lindquist E."/>
            <person name="Lipzen A."/>
            <person name="Meier-Kolthoff J.P."/>
            <person name="Ohm R.A."/>
            <person name="Otillar R.P."/>
            <person name="Pangilinan J."/>
            <person name="Peng Y."/>
            <person name="Rokas A."/>
            <person name="Rosa C.A."/>
            <person name="Scheuner C."/>
            <person name="Sibirny A.A."/>
            <person name="Slot J.C."/>
            <person name="Stielow J.B."/>
            <person name="Sun H."/>
            <person name="Kurtzman C.P."/>
            <person name="Blackwell M."/>
            <person name="Grigoriev I.V."/>
            <person name="Jeffries T.W."/>
        </authorList>
    </citation>
    <scope>NUCLEOTIDE SEQUENCE [LARGE SCALE GENOMIC DNA]</scope>
    <source>
        <strain evidence="2">NRRL Y-12698</strain>
    </source>
</reference>
<dbReference type="InterPro" id="IPR016095">
    <property type="entry name" value="Ribosomal_uL1_3-a/b-sand"/>
</dbReference>
<dbReference type="GeneID" id="30149397"/>
<dbReference type="InterPro" id="IPR023674">
    <property type="entry name" value="Ribosomal_uL1-like"/>
</dbReference>
<dbReference type="Proteomes" id="UP000094336">
    <property type="component" value="Unassembled WGS sequence"/>
</dbReference>
<evidence type="ECO:0000313" key="2">
    <source>
        <dbReference type="Proteomes" id="UP000094336"/>
    </source>
</evidence>
<proteinExistence type="predicted"/>
<sequence length="284" mass="32242">MSFVLGDTVKQDAERSVKALLSHVQSEQASRAVPIYLMLNTAEPLTRQSDHTPRIIPLRNRLSKLSEERVLLITKDPSTPYRDALTKKGSAIADDELIKEIVTLKKLKSIARDYRKLTKLFNEYDLIVADHRVYKFLPNILGAKFYLKNKKLPFMVQMAKPDPEAKLVKGKKSPKLKDERCHPEYVKSQLKSIAKNTYFVPSSGDCISIKVGFSDWECGKLLENINDVVTFLTHGKFRPIGGVIPMDKLKGVNVKTSTSMAMPVYKKADKTTQSIDENYDEFNF</sequence>
<dbReference type="SUPFAM" id="SSF56808">
    <property type="entry name" value="Ribosomal protein L1"/>
    <property type="match status" value="1"/>
</dbReference>
<dbReference type="InterPro" id="IPR028364">
    <property type="entry name" value="Ribosomal_uL1/biogenesis"/>
</dbReference>
<evidence type="ECO:0000313" key="1">
    <source>
        <dbReference type="EMBL" id="ODQ82383.1"/>
    </source>
</evidence>
<dbReference type="Pfam" id="PF00687">
    <property type="entry name" value="Ribosomal_L1"/>
    <property type="match status" value="1"/>
</dbReference>
<evidence type="ECO:0008006" key="3">
    <source>
        <dbReference type="Google" id="ProtNLM"/>
    </source>
</evidence>
<protein>
    <recommendedName>
        <fullName evidence="3">Ribosomal protein L1</fullName>
    </recommendedName>
</protein>
<dbReference type="Gene3D" id="3.40.50.790">
    <property type="match status" value="1"/>
</dbReference>
<accession>A0A1E3QXJ3</accession>
<dbReference type="CDD" id="cd00403">
    <property type="entry name" value="Ribosomal_L1"/>
    <property type="match status" value="1"/>
</dbReference>
<keyword evidence="2" id="KW-1185">Reference proteome</keyword>
<gene>
    <name evidence="1" type="ORF">BABINDRAFT_31408</name>
</gene>
<organism evidence="1 2">
    <name type="scientific">Babjeviella inositovora NRRL Y-12698</name>
    <dbReference type="NCBI Taxonomy" id="984486"/>
    <lineage>
        <taxon>Eukaryota</taxon>
        <taxon>Fungi</taxon>
        <taxon>Dikarya</taxon>
        <taxon>Ascomycota</taxon>
        <taxon>Saccharomycotina</taxon>
        <taxon>Pichiomycetes</taxon>
        <taxon>Serinales incertae sedis</taxon>
        <taxon>Babjeviella</taxon>
    </lineage>
</organism>
<name>A0A1E3QXJ3_9ASCO</name>
<dbReference type="AlphaFoldDB" id="A0A1E3QXJ3"/>
<dbReference type="RefSeq" id="XP_018987711.1">
    <property type="nucleotide sequence ID" value="XM_019131544.1"/>
</dbReference>
<dbReference type="STRING" id="984486.A0A1E3QXJ3"/>